<protein>
    <submittedName>
        <fullName evidence="3">Phosphosulfolactate synthase</fullName>
        <ecNumber evidence="3">4.4.1.19</ecNumber>
    </submittedName>
</protein>
<feature type="compositionally biased region" description="Basic and acidic residues" evidence="2">
    <location>
        <begin position="254"/>
        <end position="266"/>
    </location>
</feature>
<evidence type="ECO:0000256" key="1">
    <source>
        <dbReference type="ARBA" id="ARBA00010424"/>
    </source>
</evidence>
<accession>A0A840I8U7</accession>
<dbReference type="EMBL" id="JACHNU010000001">
    <property type="protein sequence ID" value="MBB4660962.1"/>
    <property type="molecule type" value="Genomic_DNA"/>
</dbReference>
<name>A0A840I8U7_9ACTN</name>
<dbReference type="PANTHER" id="PTHR48413">
    <property type="match status" value="1"/>
</dbReference>
<dbReference type="Gene3D" id="3.20.20.70">
    <property type="entry name" value="Aldolase class I"/>
    <property type="match status" value="1"/>
</dbReference>
<sequence>MTGSFLDLPQRGGKPRERGLTHVLDRGLSLAQVDGLIEVAGDAVDIVKLGWGTAVVTQNLEAKLARYRDHGIPVVLGGTLTELAIAQERVEGLVAWLRELGIAHVEISDGTIRLPHERKLALIERLAADFTVLSEVGSKDAERIMAPYVWVEQIERELAAGAWKVIAEARESGTAGIYRADGEVRMGLIDEIAHAIPPQRLLFEAPQREQQVWFLRRFGIDVNLGNIAPDDVLSLETLRRGLRSDTADTAMPDAARDAAREERERR</sequence>
<comment type="similarity">
    <text evidence="1">Belongs to the phosphosulfolactate synthase family.</text>
</comment>
<dbReference type="GO" id="GO:0043817">
    <property type="term" value="F:phosphosulfolactate synthase activity"/>
    <property type="evidence" value="ECO:0007669"/>
    <property type="project" value="UniProtKB-EC"/>
</dbReference>
<dbReference type="Proteomes" id="UP000585272">
    <property type="component" value="Unassembled WGS sequence"/>
</dbReference>
<evidence type="ECO:0000256" key="2">
    <source>
        <dbReference type="SAM" id="MobiDB-lite"/>
    </source>
</evidence>
<feature type="region of interest" description="Disordered" evidence="2">
    <location>
        <begin position="246"/>
        <end position="266"/>
    </location>
</feature>
<dbReference type="EC" id="4.4.1.19" evidence="3"/>
<dbReference type="InterPro" id="IPR003830">
    <property type="entry name" value="ComA_synth"/>
</dbReference>
<gene>
    <name evidence="3" type="ORF">BDZ31_000535</name>
</gene>
<dbReference type="PANTHER" id="PTHR48413:SF1">
    <property type="entry name" value="PROTEIN HEAT-STRESS-ASSOCIATED 32"/>
    <property type="match status" value="1"/>
</dbReference>
<keyword evidence="4" id="KW-1185">Reference proteome</keyword>
<evidence type="ECO:0000313" key="4">
    <source>
        <dbReference type="Proteomes" id="UP000585272"/>
    </source>
</evidence>
<reference evidence="3 4" key="1">
    <citation type="submission" date="2020-08" db="EMBL/GenBank/DDBJ databases">
        <title>Genomic Encyclopedia of Archaeal and Bacterial Type Strains, Phase II (KMG-II): from individual species to whole genera.</title>
        <authorList>
            <person name="Goeker M."/>
        </authorList>
    </citation>
    <scope>NUCLEOTIDE SEQUENCE [LARGE SCALE GENOMIC DNA]</scope>
    <source>
        <strain evidence="3 4">DSM 23288</strain>
    </source>
</reference>
<evidence type="ECO:0000313" key="3">
    <source>
        <dbReference type="EMBL" id="MBB4660962.1"/>
    </source>
</evidence>
<dbReference type="AlphaFoldDB" id="A0A840I8U7"/>
<proteinExistence type="inferred from homology"/>
<organism evidence="3 4">
    <name type="scientific">Conexibacter arvalis</name>
    <dbReference type="NCBI Taxonomy" id="912552"/>
    <lineage>
        <taxon>Bacteria</taxon>
        <taxon>Bacillati</taxon>
        <taxon>Actinomycetota</taxon>
        <taxon>Thermoleophilia</taxon>
        <taxon>Solirubrobacterales</taxon>
        <taxon>Conexibacteraceae</taxon>
        <taxon>Conexibacter</taxon>
    </lineage>
</organism>
<dbReference type="InterPro" id="IPR013785">
    <property type="entry name" value="Aldolase_TIM"/>
</dbReference>
<dbReference type="Pfam" id="PF02679">
    <property type="entry name" value="ComA"/>
    <property type="match status" value="1"/>
</dbReference>
<keyword evidence="3" id="KW-0456">Lyase</keyword>
<dbReference type="InterPro" id="IPR036112">
    <property type="entry name" value="ComA_synth_sf"/>
</dbReference>
<dbReference type="SUPFAM" id="SSF102110">
    <property type="entry name" value="(2r)-phospho-3-sulfolactate synthase ComA"/>
    <property type="match status" value="1"/>
</dbReference>
<dbReference type="RefSeq" id="WP_183338714.1">
    <property type="nucleotide sequence ID" value="NZ_JACHNU010000001.1"/>
</dbReference>
<comment type="caution">
    <text evidence="3">The sequence shown here is derived from an EMBL/GenBank/DDBJ whole genome shotgun (WGS) entry which is preliminary data.</text>
</comment>